<dbReference type="AlphaFoldDB" id="A0A5C6P4W0"/>
<evidence type="ECO:0000256" key="1">
    <source>
        <dbReference type="SAM" id="Phobius"/>
    </source>
</evidence>
<keyword evidence="1" id="KW-0812">Transmembrane</keyword>
<comment type="caution">
    <text evidence="2">The sequence shown here is derived from an EMBL/GenBank/DDBJ whole genome shotgun (WGS) entry which is preliminary data.</text>
</comment>
<sequence length="163" mass="18418">MELQELGWLCLVSLFLVSLLIVLGWLCQYCMTLLHLQGSRSRTKQVGGDSPWPQLSVTVPKRSLAGTVGSFLQKLCLWRGRRPPSEAGVKGLLSSLFSYKSVREQCQRTWVKALNEQACRHGVREMEVWEVECLIGKSTGRQRFVYAALRISQPNHSTNTHTS</sequence>
<dbReference type="PANTHER" id="PTHR21119">
    <property type="entry name" value="C2 DOMAIN-CONTAINING PROTEIN"/>
    <property type="match status" value="1"/>
</dbReference>
<keyword evidence="3" id="KW-1185">Reference proteome</keyword>
<organism evidence="2 3">
    <name type="scientific">Takifugu flavidus</name>
    <name type="common">sansaifugu</name>
    <dbReference type="NCBI Taxonomy" id="433684"/>
    <lineage>
        <taxon>Eukaryota</taxon>
        <taxon>Metazoa</taxon>
        <taxon>Chordata</taxon>
        <taxon>Craniata</taxon>
        <taxon>Vertebrata</taxon>
        <taxon>Euteleostomi</taxon>
        <taxon>Actinopterygii</taxon>
        <taxon>Neopterygii</taxon>
        <taxon>Teleostei</taxon>
        <taxon>Neoteleostei</taxon>
        <taxon>Acanthomorphata</taxon>
        <taxon>Eupercaria</taxon>
        <taxon>Tetraodontiformes</taxon>
        <taxon>Tetradontoidea</taxon>
        <taxon>Tetraodontidae</taxon>
        <taxon>Takifugu</taxon>
    </lineage>
</organism>
<dbReference type="GO" id="GO:0035091">
    <property type="term" value="F:phosphatidylinositol binding"/>
    <property type="evidence" value="ECO:0007669"/>
    <property type="project" value="TreeGrafter"/>
</dbReference>
<evidence type="ECO:0000313" key="3">
    <source>
        <dbReference type="Proteomes" id="UP000324091"/>
    </source>
</evidence>
<dbReference type="InterPro" id="IPR039934">
    <property type="entry name" value="C2CD2/C2CD2L"/>
</dbReference>
<name>A0A5C6P4W0_9TELE</name>
<dbReference type="EMBL" id="RHFK02000006">
    <property type="protein sequence ID" value="TWW74824.1"/>
    <property type="molecule type" value="Genomic_DNA"/>
</dbReference>
<reference evidence="2 3" key="1">
    <citation type="submission" date="2019-04" db="EMBL/GenBank/DDBJ databases">
        <title>Chromosome genome assembly for Takifugu flavidus.</title>
        <authorList>
            <person name="Xiao S."/>
        </authorList>
    </citation>
    <scope>NUCLEOTIDE SEQUENCE [LARGE SCALE GENOMIC DNA]</scope>
    <source>
        <strain evidence="2">HTHZ2018</strain>
        <tissue evidence="2">Muscle</tissue>
    </source>
</reference>
<dbReference type="GO" id="GO:0098592">
    <property type="term" value="C:cytoplasmic side of apical plasma membrane"/>
    <property type="evidence" value="ECO:0007669"/>
    <property type="project" value="TreeGrafter"/>
</dbReference>
<dbReference type="Proteomes" id="UP000324091">
    <property type="component" value="Chromosome 14"/>
</dbReference>
<dbReference type="GO" id="GO:0035774">
    <property type="term" value="P:positive regulation of insulin secretion involved in cellular response to glucose stimulus"/>
    <property type="evidence" value="ECO:0007669"/>
    <property type="project" value="TreeGrafter"/>
</dbReference>
<protein>
    <submittedName>
        <fullName evidence="2">Phospholipid transfer protein C2CD2L</fullName>
    </submittedName>
</protein>
<proteinExistence type="predicted"/>
<keyword evidence="1" id="KW-1133">Transmembrane helix</keyword>
<dbReference type="GO" id="GO:0008526">
    <property type="term" value="F:phosphatidylinositol transfer activity"/>
    <property type="evidence" value="ECO:0007669"/>
    <property type="project" value="TreeGrafter"/>
</dbReference>
<gene>
    <name evidence="2" type="ORF">D4764_14G0008270</name>
</gene>
<evidence type="ECO:0000313" key="2">
    <source>
        <dbReference type="EMBL" id="TWW74824.1"/>
    </source>
</evidence>
<dbReference type="PANTHER" id="PTHR21119:SF8">
    <property type="entry name" value="PHOSPHOLIPID TRANSFER PROTEIN C2CD2L"/>
    <property type="match status" value="1"/>
</dbReference>
<feature type="transmembrane region" description="Helical" evidence="1">
    <location>
        <begin position="6"/>
        <end position="34"/>
    </location>
</feature>
<accession>A0A5C6P4W0</accession>
<keyword evidence="1" id="KW-0472">Membrane</keyword>